<dbReference type="Proteomes" id="UP000326202">
    <property type="component" value="Chromosome"/>
</dbReference>
<evidence type="ECO:0000256" key="2">
    <source>
        <dbReference type="ARBA" id="ARBA00012500"/>
    </source>
</evidence>
<evidence type="ECO:0000259" key="18">
    <source>
        <dbReference type="Pfam" id="PF02665"/>
    </source>
</evidence>
<keyword evidence="10" id="KW-0560">Oxidoreductase</keyword>
<keyword evidence="6 17" id="KW-0812">Transmembrane</keyword>
<protein>
    <recommendedName>
        <fullName evidence="2">nitrate reductase (quinone)</fullName>
        <ecNumber evidence="2">1.7.5.1</ecNumber>
    </recommendedName>
</protein>
<feature type="transmembrane region" description="Helical" evidence="17">
    <location>
        <begin position="49"/>
        <end position="69"/>
    </location>
</feature>
<dbReference type="GO" id="GO:0160182">
    <property type="term" value="F:nitrate reductase (quinone) activity"/>
    <property type="evidence" value="ECO:0007669"/>
    <property type="project" value="UniProtKB-EC"/>
</dbReference>
<dbReference type="RefSeq" id="WP_151179077.1">
    <property type="nucleotide sequence ID" value="NZ_CP042906.1"/>
</dbReference>
<dbReference type="InterPro" id="IPR003816">
    <property type="entry name" value="Nitrate_red_gam"/>
</dbReference>
<evidence type="ECO:0000256" key="17">
    <source>
        <dbReference type="SAM" id="Phobius"/>
    </source>
</evidence>
<name>A0A5J6MMV7_9PROT</name>
<evidence type="ECO:0000256" key="13">
    <source>
        <dbReference type="ARBA" id="ARBA00023136"/>
    </source>
</evidence>
<comment type="subcellular location">
    <subcellularLocation>
        <location evidence="1">Cell membrane</location>
        <topology evidence="1">Multi-pass membrane protein</topology>
    </subcellularLocation>
</comment>
<organism evidence="19 20">
    <name type="scientific">Hypericibacter terrae</name>
    <dbReference type="NCBI Taxonomy" id="2602015"/>
    <lineage>
        <taxon>Bacteria</taxon>
        <taxon>Pseudomonadati</taxon>
        <taxon>Pseudomonadota</taxon>
        <taxon>Alphaproteobacteria</taxon>
        <taxon>Rhodospirillales</taxon>
        <taxon>Dongiaceae</taxon>
        <taxon>Hypericibacter</taxon>
    </lineage>
</organism>
<dbReference type="EC" id="1.7.5.1" evidence="2"/>
<dbReference type="GO" id="GO:0005886">
    <property type="term" value="C:plasma membrane"/>
    <property type="evidence" value="ECO:0007669"/>
    <property type="project" value="UniProtKB-SubCell"/>
</dbReference>
<keyword evidence="5 16" id="KW-0349">Heme</keyword>
<evidence type="ECO:0000313" key="20">
    <source>
        <dbReference type="Proteomes" id="UP000326202"/>
    </source>
</evidence>
<feature type="transmembrane region" description="Helical" evidence="17">
    <location>
        <begin position="12"/>
        <end position="29"/>
    </location>
</feature>
<evidence type="ECO:0000256" key="9">
    <source>
        <dbReference type="ARBA" id="ARBA00022989"/>
    </source>
</evidence>
<sequence>MTDYLNLILFGLYPYIALSVFLIGSLIRFDREQYSWRSGSSQLLRARQLRWGSNLFHVGVLFILAGHVVGLLTPHQLYTLVITVEAKQMLAIVSGGTAGVFCFIGLTMLIHRRLFDPRIRKTSSVMDIVILLMIWAQLVLGLITLPFSLQHADGSVMLRLSEWAQRIVTFRGGAADQILGLAWPYQLHLVMGMTLFLLFPFSRLVHIWSAPVGYLFRNYQVVRRRDAGRDLAVRRGRPV</sequence>
<keyword evidence="11 16" id="KW-0408">Iron</keyword>
<evidence type="ECO:0000256" key="11">
    <source>
        <dbReference type="ARBA" id="ARBA00023004"/>
    </source>
</evidence>
<accession>A0A5J6MMV7</accession>
<keyword evidence="7" id="KW-0479">Metal-binding</keyword>
<dbReference type="GO" id="GO:0009325">
    <property type="term" value="C:nitrate reductase complex"/>
    <property type="evidence" value="ECO:0007669"/>
    <property type="project" value="InterPro"/>
</dbReference>
<dbReference type="GO" id="GO:0046872">
    <property type="term" value="F:metal ion binding"/>
    <property type="evidence" value="ECO:0007669"/>
    <property type="project" value="UniProtKB-KW"/>
</dbReference>
<feature type="binding site" description="axial binding residue" evidence="16">
    <location>
        <position position="188"/>
    </location>
    <ligand>
        <name>heme b</name>
        <dbReference type="ChEBI" id="CHEBI:60344"/>
        <label>1</label>
    </ligand>
    <ligandPart>
        <name>Fe</name>
        <dbReference type="ChEBI" id="CHEBI:18248"/>
    </ligandPart>
</feature>
<dbReference type="SUPFAM" id="SSF103501">
    <property type="entry name" value="Respiratory nitrate reductase 1 gamma chain"/>
    <property type="match status" value="1"/>
</dbReference>
<dbReference type="InterPro" id="IPR051936">
    <property type="entry name" value="Heme-iron_electron_transfer"/>
</dbReference>
<keyword evidence="9 17" id="KW-1133">Transmembrane helix</keyword>
<proteinExistence type="predicted"/>
<dbReference type="GO" id="GO:0020037">
    <property type="term" value="F:heme binding"/>
    <property type="evidence" value="ECO:0007669"/>
    <property type="project" value="TreeGrafter"/>
</dbReference>
<evidence type="ECO:0000256" key="5">
    <source>
        <dbReference type="ARBA" id="ARBA00022617"/>
    </source>
</evidence>
<reference evidence="19 20" key="1">
    <citation type="submission" date="2019-08" db="EMBL/GenBank/DDBJ databases">
        <title>Hyperibacter terrae gen. nov., sp. nov. and Hyperibacter viscosus sp. nov., two new members in the family Rhodospirillaceae isolated from the rhizosphere of Hypericum perforatum.</title>
        <authorList>
            <person name="Noviana Z."/>
        </authorList>
    </citation>
    <scope>NUCLEOTIDE SEQUENCE [LARGE SCALE GENOMIC DNA]</scope>
    <source>
        <strain evidence="19 20">R5913</strain>
    </source>
</reference>
<evidence type="ECO:0000256" key="1">
    <source>
        <dbReference type="ARBA" id="ARBA00004651"/>
    </source>
</evidence>
<dbReference type="GO" id="GO:0009055">
    <property type="term" value="F:electron transfer activity"/>
    <property type="evidence" value="ECO:0007669"/>
    <property type="project" value="TreeGrafter"/>
</dbReference>
<dbReference type="Gene3D" id="1.20.950.20">
    <property type="entry name" value="Transmembrane di-heme cytochromes, Chain C"/>
    <property type="match status" value="1"/>
</dbReference>
<dbReference type="InterPro" id="IPR023234">
    <property type="entry name" value="NarG-like_domain"/>
</dbReference>
<dbReference type="NCBIfam" id="TIGR00351">
    <property type="entry name" value="narI"/>
    <property type="match status" value="1"/>
</dbReference>
<dbReference type="KEGG" id="htq:FRZ44_42840"/>
<keyword evidence="4" id="KW-1003">Cell membrane</keyword>
<keyword evidence="8" id="KW-0249">Electron transport</keyword>
<evidence type="ECO:0000256" key="16">
    <source>
        <dbReference type="PIRSR" id="PIRSR603816-1"/>
    </source>
</evidence>
<feature type="binding site" description="axial binding residue" evidence="16">
    <location>
        <position position="67"/>
    </location>
    <ligand>
        <name>heme b</name>
        <dbReference type="ChEBI" id="CHEBI:60344"/>
        <label>1</label>
    </ligand>
    <ligandPart>
        <name>Fe</name>
        <dbReference type="ChEBI" id="CHEBI:18248"/>
    </ligandPart>
</feature>
<dbReference type="Pfam" id="PF02665">
    <property type="entry name" value="Nitrate_red_gam"/>
    <property type="match status" value="1"/>
</dbReference>
<keyword evidence="13 17" id="KW-0472">Membrane</keyword>
<evidence type="ECO:0000256" key="8">
    <source>
        <dbReference type="ARBA" id="ARBA00022982"/>
    </source>
</evidence>
<dbReference type="InterPro" id="IPR036197">
    <property type="entry name" value="NarG-like_sf"/>
</dbReference>
<feature type="transmembrane region" description="Helical" evidence="17">
    <location>
        <begin position="89"/>
        <end position="109"/>
    </location>
</feature>
<evidence type="ECO:0000256" key="6">
    <source>
        <dbReference type="ARBA" id="ARBA00022692"/>
    </source>
</evidence>
<evidence type="ECO:0000256" key="7">
    <source>
        <dbReference type="ARBA" id="ARBA00022723"/>
    </source>
</evidence>
<dbReference type="PANTHER" id="PTHR30598">
    <property type="entry name" value="NITRATE REDUCTASE PRIVATE CHAPERONE, REDOX ENZYME MATURATION PROTEIN REMP FAMILY"/>
    <property type="match status" value="1"/>
</dbReference>
<dbReference type="GO" id="GO:0042128">
    <property type="term" value="P:nitrate assimilation"/>
    <property type="evidence" value="ECO:0007669"/>
    <property type="project" value="UniProtKB-KW"/>
</dbReference>
<dbReference type="FunFam" id="1.20.950.20:FF:000001">
    <property type="entry name" value="Respiratory nitrate reductase subunit gamma"/>
    <property type="match status" value="1"/>
</dbReference>
<dbReference type="GO" id="GO:0019645">
    <property type="term" value="P:anaerobic electron transport chain"/>
    <property type="evidence" value="ECO:0007669"/>
    <property type="project" value="TreeGrafter"/>
</dbReference>
<dbReference type="EMBL" id="CP042906">
    <property type="protein sequence ID" value="QEX18972.1"/>
    <property type="molecule type" value="Genomic_DNA"/>
</dbReference>
<keyword evidence="3" id="KW-0813">Transport</keyword>
<evidence type="ECO:0000256" key="4">
    <source>
        <dbReference type="ARBA" id="ARBA00022475"/>
    </source>
</evidence>
<gene>
    <name evidence="19" type="primary">narI</name>
    <name evidence="19" type="ORF">FRZ44_42840</name>
</gene>
<feature type="domain" description="NarG-like" evidence="18">
    <location>
        <begin position="7"/>
        <end position="225"/>
    </location>
</feature>
<keyword evidence="12" id="KW-0534">Nitrate assimilation</keyword>
<evidence type="ECO:0000256" key="12">
    <source>
        <dbReference type="ARBA" id="ARBA00023063"/>
    </source>
</evidence>
<evidence type="ECO:0000256" key="15">
    <source>
        <dbReference type="ARBA" id="ARBA00063882"/>
    </source>
</evidence>
<evidence type="ECO:0000256" key="10">
    <source>
        <dbReference type="ARBA" id="ARBA00023002"/>
    </source>
</evidence>
<evidence type="ECO:0000313" key="19">
    <source>
        <dbReference type="EMBL" id="QEX18972.1"/>
    </source>
</evidence>
<evidence type="ECO:0000256" key="3">
    <source>
        <dbReference type="ARBA" id="ARBA00022448"/>
    </source>
</evidence>
<comment type="catalytic activity">
    <reaction evidence="14">
        <text>nitrate + a quinol = a quinone + nitrite + H2O</text>
        <dbReference type="Rhea" id="RHEA:56144"/>
        <dbReference type="ChEBI" id="CHEBI:15377"/>
        <dbReference type="ChEBI" id="CHEBI:16301"/>
        <dbReference type="ChEBI" id="CHEBI:17632"/>
        <dbReference type="ChEBI" id="CHEBI:24646"/>
        <dbReference type="ChEBI" id="CHEBI:132124"/>
        <dbReference type="EC" id="1.7.5.1"/>
    </reaction>
</comment>
<feature type="transmembrane region" description="Helical" evidence="17">
    <location>
        <begin position="129"/>
        <end position="149"/>
    </location>
</feature>
<feature type="transmembrane region" description="Helical" evidence="17">
    <location>
        <begin position="189"/>
        <end position="216"/>
    </location>
</feature>
<dbReference type="AlphaFoldDB" id="A0A5J6MMV7"/>
<evidence type="ECO:0000256" key="14">
    <source>
        <dbReference type="ARBA" id="ARBA00048294"/>
    </source>
</evidence>
<feature type="binding site" description="axial binding residue" evidence="16">
    <location>
        <position position="57"/>
    </location>
    <ligand>
        <name>heme b</name>
        <dbReference type="ChEBI" id="CHEBI:60344"/>
        <label>1</label>
    </ligand>
    <ligandPart>
        <name>Fe</name>
        <dbReference type="ChEBI" id="CHEBI:18248"/>
    </ligandPart>
</feature>
<dbReference type="PANTHER" id="PTHR30598:SF3">
    <property type="entry name" value="RESPIRATORY NITRATE REDUCTASE 1 GAMMA CHAIN"/>
    <property type="match status" value="1"/>
</dbReference>
<feature type="binding site" description="axial binding residue" evidence="16">
    <location>
        <position position="206"/>
    </location>
    <ligand>
        <name>heme b</name>
        <dbReference type="ChEBI" id="CHEBI:60344"/>
        <label>1</label>
    </ligand>
    <ligandPart>
        <name>Fe</name>
        <dbReference type="ChEBI" id="CHEBI:18248"/>
    </ligandPart>
</feature>
<dbReference type="OrthoDB" id="9788113at2"/>
<comment type="subunit">
    <text evidence="15">Dimer of heterotrimers each composed of an alpha, a beta and a gamma chain. Alpha and beta are catalytic chains; gamma chains are involved in binding the enzyme complex to the cytoplasmic membrane.</text>
</comment>
<keyword evidence="20" id="KW-1185">Reference proteome</keyword>